<dbReference type="Proteomes" id="UP000198211">
    <property type="component" value="Unassembled WGS sequence"/>
</dbReference>
<keyword evidence="2" id="KW-1185">Reference proteome</keyword>
<proteinExistence type="predicted"/>
<evidence type="ECO:0000313" key="1">
    <source>
        <dbReference type="EMBL" id="OWZ10965.1"/>
    </source>
</evidence>
<evidence type="ECO:0000313" key="2">
    <source>
        <dbReference type="Proteomes" id="UP000198211"/>
    </source>
</evidence>
<dbReference type="InterPro" id="IPR052727">
    <property type="entry name" value="Rab4/Rab5_effector"/>
</dbReference>
<reference evidence="2" key="1">
    <citation type="submission" date="2017-03" db="EMBL/GenBank/DDBJ databases">
        <title>Phytopthora megakarya and P. palmivora, two closely related causual agents of cacao black pod achieved similar genome size and gene model numbers by different mechanisms.</title>
        <authorList>
            <person name="Ali S."/>
            <person name="Shao J."/>
            <person name="Larry D.J."/>
            <person name="Kronmiller B."/>
            <person name="Shen D."/>
            <person name="Strem M.D."/>
            <person name="Melnick R.L."/>
            <person name="Guiltinan M.J."/>
            <person name="Tyler B.M."/>
            <person name="Meinhardt L.W."/>
            <person name="Bailey B.A."/>
        </authorList>
    </citation>
    <scope>NUCLEOTIDE SEQUENCE [LARGE SCALE GENOMIC DNA]</scope>
    <source>
        <strain evidence="2">zdho120</strain>
    </source>
</reference>
<dbReference type="PANTHER" id="PTHR13510">
    <property type="entry name" value="FYVE-FINGER-CONTAINING RAB5 EFFECTOR PROTEIN RABENOSYN-5-RELATED"/>
    <property type="match status" value="1"/>
</dbReference>
<comment type="caution">
    <text evidence="1">The sequence shown here is derived from an EMBL/GenBank/DDBJ whole genome shotgun (WGS) entry which is preliminary data.</text>
</comment>
<dbReference type="PANTHER" id="PTHR13510:SF44">
    <property type="entry name" value="RABENOSYN-5"/>
    <property type="match status" value="1"/>
</dbReference>
<dbReference type="OrthoDB" id="109483at2759"/>
<gene>
    <name evidence="1" type="ORF">PHMEG_00016080</name>
</gene>
<organism evidence="1 2">
    <name type="scientific">Phytophthora megakarya</name>
    <dbReference type="NCBI Taxonomy" id="4795"/>
    <lineage>
        <taxon>Eukaryota</taxon>
        <taxon>Sar</taxon>
        <taxon>Stramenopiles</taxon>
        <taxon>Oomycota</taxon>
        <taxon>Peronosporomycetes</taxon>
        <taxon>Peronosporales</taxon>
        <taxon>Peronosporaceae</taxon>
        <taxon>Phytophthora</taxon>
    </lineage>
</organism>
<protein>
    <submittedName>
        <fullName evidence="1">Uncharacterized protein</fullName>
    </submittedName>
</protein>
<dbReference type="AlphaFoldDB" id="A0A225W057"/>
<dbReference type="EMBL" id="NBNE01002270">
    <property type="protein sequence ID" value="OWZ10965.1"/>
    <property type="molecule type" value="Genomic_DNA"/>
</dbReference>
<name>A0A225W057_9STRA</name>
<accession>A0A225W057</accession>
<sequence length="312" mass="35124">MCCSLQDVLYGLVASDPAEFKLRAVLMDNKVESDVEVKAITAPSKEEPFQFMGVTRYVVNHRCLRRPHEYVLVAATGEVSTSCGEHLGYEIYQSVSMPTWPVNKRTTRKQMVQARLLRELSDGTVGVYYKIIVDSTSFMPNSVLQASLWNMDQDFWNMAPRCADAKKLYYFVEHRNELNLSAQRLICAFTCGVCGCPLLKRRRRIVQDIAMTIVYALTGSATSAPRCVLCSTYLCSKSRCCSIRQLVRIDRQNLDTDRQTVALCTSCADVVRSVSAVEIARRGLQEIQATFKEKEAPYAGSCGKHRNQQPTV</sequence>